<dbReference type="GeneID" id="25270233"/>
<keyword evidence="3" id="KW-1185">Reference proteome</keyword>
<protein>
    <submittedName>
        <fullName evidence="2">Uncharacterized protein</fullName>
    </submittedName>
</protein>
<reference evidence="2" key="2">
    <citation type="submission" date="2013-10" db="EMBL/GenBank/DDBJ databases">
        <authorList>
            <person name="Aslett M."/>
        </authorList>
    </citation>
    <scope>NUCLEOTIDE SEQUENCE</scope>
    <source>
        <strain evidence="2">Houghton</strain>
    </source>
</reference>
<dbReference type="Gene3D" id="2.30.29.30">
    <property type="entry name" value="Pleckstrin-homology domain (PH domain)/Phosphotyrosine-binding domain (PTB)"/>
    <property type="match status" value="1"/>
</dbReference>
<dbReference type="RefSeq" id="XP_013248849.1">
    <property type="nucleotide sequence ID" value="XM_013393395.1"/>
</dbReference>
<evidence type="ECO:0000256" key="1">
    <source>
        <dbReference type="SAM" id="MobiDB-lite"/>
    </source>
</evidence>
<dbReference type="OrthoDB" id="364608at2759"/>
<proteinExistence type="predicted"/>
<dbReference type="OMA" id="EWYKGKA"/>
<dbReference type="VEuPathDB" id="ToxoDB:EAH_00021630"/>
<dbReference type="Proteomes" id="UP000018050">
    <property type="component" value="Unassembled WGS sequence"/>
</dbReference>
<dbReference type="AlphaFoldDB" id="U6GPA3"/>
<name>U6GPA3_EIMAC</name>
<dbReference type="InterPro" id="IPR011993">
    <property type="entry name" value="PH-like_dom_sf"/>
</dbReference>
<reference evidence="2" key="1">
    <citation type="submission" date="2013-10" db="EMBL/GenBank/DDBJ databases">
        <title>Genomic analysis of the causative agents of coccidiosis in chickens.</title>
        <authorList>
            <person name="Reid A.J."/>
            <person name="Blake D."/>
            <person name="Billington K."/>
            <person name="Browne H."/>
            <person name="Dunn M."/>
            <person name="Hung S."/>
            <person name="Kawahara F."/>
            <person name="Miranda-Saavedra D."/>
            <person name="Mourier T."/>
            <person name="Nagra H."/>
            <person name="Otto T.D."/>
            <person name="Rawlings N."/>
            <person name="Sanchez A."/>
            <person name="Sanders M."/>
            <person name="Subramaniam C."/>
            <person name="Tay Y."/>
            <person name="Dear P."/>
            <person name="Doerig C."/>
            <person name="Gruber A."/>
            <person name="Parkinson J."/>
            <person name="Shirley M."/>
            <person name="Wan K.L."/>
            <person name="Berriman M."/>
            <person name="Tomley F."/>
            <person name="Pain A."/>
        </authorList>
    </citation>
    <scope>NUCLEOTIDE SEQUENCE</scope>
    <source>
        <strain evidence="2">Houghton</strain>
    </source>
</reference>
<feature type="compositionally biased region" description="Acidic residues" evidence="1">
    <location>
        <begin position="78"/>
        <end position="94"/>
    </location>
</feature>
<feature type="region of interest" description="Disordered" evidence="1">
    <location>
        <begin position="1"/>
        <end position="96"/>
    </location>
</feature>
<feature type="compositionally biased region" description="Low complexity" evidence="1">
    <location>
        <begin position="16"/>
        <end position="43"/>
    </location>
</feature>
<accession>U6GPA3</accession>
<gene>
    <name evidence="2" type="ORF">EAH_00021630</name>
</gene>
<organism evidence="2 3">
    <name type="scientific">Eimeria acervulina</name>
    <name type="common">Coccidian parasite</name>
    <dbReference type="NCBI Taxonomy" id="5801"/>
    <lineage>
        <taxon>Eukaryota</taxon>
        <taxon>Sar</taxon>
        <taxon>Alveolata</taxon>
        <taxon>Apicomplexa</taxon>
        <taxon>Conoidasida</taxon>
        <taxon>Coccidia</taxon>
        <taxon>Eucoccidiorida</taxon>
        <taxon>Eimeriorina</taxon>
        <taxon>Eimeriidae</taxon>
        <taxon>Eimeria</taxon>
    </lineage>
</organism>
<dbReference type="SUPFAM" id="SSF50729">
    <property type="entry name" value="PH domain-like"/>
    <property type="match status" value="1"/>
</dbReference>
<dbReference type="CDD" id="cd00821">
    <property type="entry name" value="PH"/>
    <property type="match status" value="1"/>
</dbReference>
<dbReference type="EMBL" id="HG671633">
    <property type="protein sequence ID" value="CDI81422.1"/>
    <property type="molecule type" value="Genomic_DNA"/>
</dbReference>
<sequence length="212" mass="23022">MSEAEKNSPTFIEPKASVSTAASTGAAPAAPAAAATPATNVAAKTLSSKAATPGERPSRRRQTYSSNAAKSADTEMSSYDEGEDFEESEDEELTTSDVRQKKLMTYRRTLTKVVKLKTHLLNATVKVTCSRDGKEVEWYKGHSAEGGKARPVGSLPVEKITTVKAQADNPKGLTINVNNPAPTTFSFTFKTKEEREAWQDQLESLRKFMAMI</sequence>
<evidence type="ECO:0000313" key="3">
    <source>
        <dbReference type="Proteomes" id="UP000018050"/>
    </source>
</evidence>
<evidence type="ECO:0000313" key="2">
    <source>
        <dbReference type="EMBL" id="CDI81422.1"/>
    </source>
</evidence>